<organism evidence="2 3">
    <name type="scientific">Vibrio olivae</name>
    <dbReference type="NCBI Taxonomy" id="1243002"/>
    <lineage>
        <taxon>Bacteria</taxon>
        <taxon>Pseudomonadati</taxon>
        <taxon>Pseudomonadota</taxon>
        <taxon>Gammaproteobacteria</taxon>
        <taxon>Vibrionales</taxon>
        <taxon>Vibrionaceae</taxon>
        <taxon>Vibrio</taxon>
    </lineage>
</organism>
<comment type="caution">
    <text evidence="2">The sequence shown here is derived from an EMBL/GenBank/DDBJ whole genome shotgun (WGS) entry which is preliminary data.</text>
</comment>
<dbReference type="Gene3D" id="3.40.630.30">
    <property type="match status" value="1"/>
</dbReference>
<dbReference type="CDD" id="cd04301">
    <property type="entry name" value="NAT_SF"/>
    <property type="match status" value="1"/>
</dbReference>
<protein>
    <submittedName>
        <fullName evidence="2">GNAT family N-acetyltransferase</fullName>
    </submittedName>
</protein>
<reference evidence="2 3" key="1">
    <citation type="submission" date="2024-09" db="EMBL/GenBank/DDBJ databases">
        <authorList>
            <person name="Sun Q."/>
            <person name="Mori K."/>
        </authorList>
    </citation>
    <scope>NUCLEOTIDE SEQUENCE [LARGE SCALE GENOMIC DNA]</scope>
    <source>
        <strain evidence="2 3">CECT 8064</strain>
    </source>
</reference>
<evidence type="ECO:0000313" key="2">
    <source>
        <dbReference type="EMBL" id="MFB9137248.1"/>
    </source>
</evidence>
<gene>
    <name evidence="2" type="ORF">ACFFUV_19980</name>
</gene>
<dbReference type="InterPro" id="IPR016181">
    <property type="entry name" value="Acyl_CoA_acyltransferase"/>
</dbReference>
<dbReference type="Pfam" id="PF13673">
    <property type="entry name" value="Acetyltransf_10"/>
    <property type="match status" value="1"/>
</dbReference>
<dbReference type="Proteomes" id="UP001589645">
    <property type="component" value="Unassembled WGS sequence"/>
</dbReference>
<dbReference type="InterPro" id="IPR000182">
    <property type="entry name" value="GNAT_dom"/>
</dbReference>
<dbReference type="SUPFAM" id="SSF55729">
    <property type="entry name" value="Acyl-CoA N-acyltransferases (Nat)"/>
    <property type="match status" value="1"/>
</dbReference>
<proteinExistence type="predicted"/>
<accession>A0ABV5HSK8</accession>
<dbReference type="EMBL" id="JBHMEP010000010">
    <property type="protein sequence ID" value="MFB9137248.1"/>
    <property type="molecule type" value="Genomic_DNA"/>
</dbReference>
<evidence type="ECO:0000259" key="1">
    <source>
        <dbReference type="PROSITE" id="PS51186"/>
    </source>
</evidence>
<feature type="domain" description="N-acetyltransferase" evidence="1">
    <location>
        <begin position="7"/>
        <end position="151"/>
    </location>
</feature>
<dbReference type="PROSITE" id="PS51186">
    <property type="entry name" value="GNAT"/>
    <property type="match status" value="1"/>
</dbReference>
<name>A0ABV5HSK8_9VIBR</name>
<sequence>MIEWQRMRFEQLTNVQLYQLLKLRVDVFVVEQTCPYPELDNKDLAAEVYQLIGIKDREIVACARLLAPGISYPSASIGRVATSALHRGGGLGHELMQQAVAHCSALWPQDRIEIGAQAHLERFYAQHGFVKSSDTYLEDGIPHIDMQRDVSEVDR</sequence>
<dbReference type="RefSeq" id="WP_390196554.1">
    <property type="nucleotide sequence ID" value="NZ_JBHMEP010000010.1"/>
</dbReference>
<keyword evidence="3" id="KW-1185">Reference proteome</keyword>
<evidence type="ECO:0000313" key="3">
    <source>
        <dbReference type="Proteomes" id="UP001589645"/>
    </source>
</evidence>